<reference evidence="1" key="1">
    <citation type="submission" date="2020-08" db="EMBL/GenBank/DDBJ databases">
        <title>Multicomponent nature underlies the extraordinary mechanical properties of spider dragline silk.</title>
        <authorList>
            <person name="Kono N."/>
            <person name="Nakamura H."/>
            <person name="Mori M."/>
            <person name="Yoshida Y."/>
            <person name="Ohtoshi R."/>
            <person name="Malay A.D."/>
            <person name="Moran D.A.P."/>
            <person name="Tomita M."/>
            <person name="Numata K."/>
            <person name="Arakawa K."/>
        </authorList>
    </citation>
    <scope>NUCLEOTIDE SEQUENCE</scope>
</reference>
<dbReference type="InterPro" id="IPR036397">
    <property type="entry name" value="RNaseH_sf"/>
</dbReference>
<keyword evidence="2" id="KW-1185">Reference proteome</keyword>
<gene>
    <name evidence="1" type="primary">RF55_13957</name>
    <name evidence="1" type="ORF">TNCV_1573051</name>
</gene>
<protein>
    <submittedName>
        <fullName evidence="1">Mariner transposase</fullName>
    </submittedName>
</protein>
<dbReference type="PANTHER" id="PTHR46060">
    <property type="entry name" value="MARINER MOS1 TRANSPOSASE-LIKE PROTEIN"/>
    <property type="match status" value="1"/>
</dbReference>
<dbReference type="Proteomes" id="UP000887159">
    <property type="component" value="Unassembled WGS sequence"/>
</dbReference>
<dbReference type="PANTHER" id="PTHR46060:SF1">
    <property type="entry name" value="MARINER MOS1 TRANSPOSASE-LIKE PROTEIN"/>
    <property type="match status" value="1"/>
</dbReference>
<dbReference type="InterPro" id="IPR052709">
    <property type="entry name" value="Transposase-MT_Hybrid"/>
</dbReference>
<name>A0A8X6SKN8_TRICX</name>
<evidence type="ECO:0000313" key="2">
    <source>
        <dbReference type="Proteomes" id="UP000887159"/>
    </source>
</evidence>
<evidence type="ECO:0000313" key="1">
    <source>
        <dbReference type="EMBL" id="GFY15494.1"/>
    </source>
</evidence>
<dbReference type="GO" id="GO:0003676">
    <property type="term" value="F:nucleic acid binding"/>
    <property type="evidence" value="ECO:0007669"/>
    <property type="project" value="InterPro"/>
</dbReference>
<proteinExistence type="predicted"/>
<accession>A0A8X6SKN8</accession>
<dbReference type="Gene3D" id="3.30.420.10">
    <property type="entry name" value="Ribonuclease H-like superfamily/Ribonuclease H"/>
    <property type="match status" value="1"/>
</dbReference>
<dbReference type="EMBL" id="BMAU01021334">
    <property type="protein sequence ID" value="GFY15494.1"/>
    <property type="molecule type" value="Genomic_DNA"/>
</dbReference>
<dbReference type="AlphaFoldDB" id="A0A8X6SKN8"/>
<organism evidence="1 2">
    <name type="scientific">Trichonephila clavipes</name>
    <name type="common">Golden silk orbweaver</name>
    <name type="synonym">Nephila clavipes</name>
    <dbReference type="NCBI Taxonomy" id="2585209"/>
    <lineage>
        <taxon>Eukaryota</taxon>
        <taxon>Metazoa</taxon>
        <taxon>Ecdysozoa</taxon>
        <taxon>Arthropoda</taxon>
        <taxon>Chelicerata</taxon>
        <taxon>Arachnida</taxon>
        <taxon>Araneae</taxon>
        <taxon>Araneomorphae</taxon>
        <taxon>Entelegynae</taxon>
        <taxon>Araneoidea</taxon>
        <taxon>Nephilidae</taxon>
        <taxon>Trichonephila</taxon>
    </lineage>
</organism>
<sequence>MEKIGHRYVIQYFYLKGLSSTNIKAEPDSTLGESAPSFTIVKYWIAEFKRGRTSYQDEHRSGSRPNYVTRLEKWEGEGVGFLGRAWDKILIEYLEKEKIINGEYCANLLQHLSKDIKQKLPHLPKKKVLFYQDNVPAYKSIIAMAKINELKLEFLPHSLYSPYLAPSDYYLFPNLKKWPSCQRLFNDEEVMSGVNDYFEEQDSSFYKKSIELIEHRWEKCRAERRLC</sequence>
<comment type="caution">
    <text evidence="1">The sequence shown here is derived from an EMBL/GenBank/DDBJ whole genome shotgun (WGS) entry which is preliminary data.</text>
</comment>